<reference evidence="5 6" key="1">
    <citation type="submission" date="2017-05" db="EMBL/GenBank/DDBJ databases">
        <authorList>
            <person name="Varghese N."/>
            <person name="Submissions S."/>
        </authorList>
    </citation>
    <scope>NUCLEOTIDE SEQUENCE [LARGE SCALE GENOMIC DNA]</scope>
    <source>
        <strain evidence="5 6">DSM 19036</strain>
    </source>
</reference>
<keyword evidence="2" id="KW-0547">Nucleotide-binding</keyword>
<dbReference type="GO" id="GO:0005524">
    <property type="term" value="F:ATP binding"/>
    <property type="evidence" value="ECO:0007669"/>
    <property type="project" value="UniProtKB-KW"/>
</dbReference>
<proteinExistence type="predicted"/>
<name>A0A521EUW7_9SPHI</name>
<feature type="active site" evidence="1">
    <location>
        <position position="191"/>
    </location>
</feature>
<dbReference type="Gene3D" id="1.10.3290.10">
    <property type="entry name" value="Fido-like domain"/>
    <property type="match status" value="1"/>
</dbReference>
<dbReference type="PANTHER" id="PTHR13504">
    <property type="entry name" value="FIDO DOMAIN-CONTAINING PROTEIN DDB_G0283145"/>
    <property type="match status" value="1"/>
</dbReference>
<keyword evidence="2" id="KW-0067">ATP-binding</keyword>
<evidence type="ECO:0000313" key="6">
    <source>
        <dbReference type="Proteomes" id="UP000320300"/>
    </source>
</evidence>
<protein>
    <submittedName>
        <fullName evidence="5">Fic/DOC family protein</fullName>
    </submittedName>
</protein>
<evidence type="ECO:0000256" key="1">
    <source>
        <dbReference type="PIRSR" id="PIRSR640198-1"/>
    </source>
</evidence>
<feature type="binding site" evidence="2">
    <location>
        <begin position="195"/>
        <end position="202"/>
    </location>
    <ligand>
        <name>ATP</name>
        <dbReference type="ChEBI" id="CHEBI:30616"/>
    </ligand>
</feature>
<dbReference type="OrthoDB" id="9814400at2"/>
<evidence type="ECO:0000256" key="2">
    <source>
        <dbReference type="PIRSR" id="PIRSR640198-2"/>
    </source>
</evidence>
<dbReference type="AlphaFoldDB" id="A0A521EUW7"/>
<dbReference type="SUPFAM" id="SSF140931">
    <property type="entry name" value="Fic-like"/>
    <property type="match status" value="1"/>
</dbReference>
<evidence type="ECO:0000256" key="3">
    <source>
        <dbReference type="PIRSR" id="PIRSR640198-3"/>
    </source>
</evidence>
<dbReference type="RefSeq" id="WP_142529574.1">
    <property type="nucleotide sequence ID" value="NZ_CBCSJO010000009.1"/>
</dbReference>
<dbReference type="PROSITE" id="PS51459">
    <property type="entry name" value="FIDO"/>
    <property type="match status" value="1"/>
</dbReference>
<dbReference type="PANTHER" id="PTHR13504:SF38">
    <property type="entry name" value="FIDO DOMAIN-CONTAINING PROTEIN"/>
    <property type="match status" value="1"/>
</dbReference>
<evidence type="ECO:0000313" key="5">
    <source>
        <dbReference type="EMBL" id="SMO87694.1"/>
    </source>
</evidence>
<dbReference type="Proteomes" id="UP000320300">
    <property type="component" value="Unassembled WGS sequence"/>
</dbReference>
<evidence type="ECO:0000259" key="4">
    <source>
        <dbReference type="PROSITE" id="PS51459"/>
    </source>
</evidence>
<gene>
    <name evidence="5" type="ORF">SAMN06265348_109159</name>
</gene>
<accession>A0A521EUW7</accession>
<keyword evidence="6" id="KW-1185">Reference proteome</keyword>
<dbReference type="Pfam" id="PF02661">
    <property type="entry name" value="Fic"/>
    <property type="match status" value="1"/>
</dbReference>
<sequence length="266" mass="31014">MAIEDQFRKINALQKQILKLEPAPVKWNQDYLEKVKVDFTYASNKLEGNKISHGQTIQILKDFVSPKDTSISDYLDILNHKKVLDLVFENYQSERITESNIRKLHKELMKNPAQWADDTYCDPGKYKIFENRTYRSDGKEHLYAEPEKVQPAMELLIKETNEALNSNSTDIEFNPLSIATRFHFVFLNHIHPFGDGNGRIARIFMNLILLQKGLPPIFIKEVDKRDYLDCFTKEEKQPGAMLEFMAARLIESLKSKRKYLLASLNK</sequence>
<organism evidence="5 6">
    <name type="scientific">Pedobacter westerhofensis</name>
    <dbReference type="NCBI Taxonomy" id="425512"/>
    <lineage>
        <taxon>Bacteria</taxon>
        <taxon>Pseudomonadati</taxon>
        <taxon>Bacteroidota</taxon>
        <taxon>Sphingobacteriia</taxon>
        <taxon>Sphingobacteriales</taxon>
        <taxon>Sphingobacteriaceae</taxon>
        <taxon>Pedobacter</taxon>
    </lineage>
</organism>
<dbReference type="EMBL" id="FXTN01000009">
    <property type="protein sequence ID" value="SMO87694.1"/>
    <property type="molecule type" value="Genomic_DNA"/>
</dbReference>
<feature type="domain" description="Fido" evidence="4">
    <location>
        <begin position="96"/>
        <end position="247"/>
    </location>
</feature>
<dbReference type="InterPro" id="IPR040198">
    <property type="entry name" value="Fido_containing"/>
</dbReference>
<dbReference type="InterPro" id="IPR003812">
    <property type="entry name" value="Fido"/>
</dbReference>
<dbReference type="InterPro" id="IPR036597">
    <property type="entry name" value="Fido-like_dom_sf"/>
</dbReference>
<feature type="site" description="Important for autoinhibition of adenylyltransferase activity" evidence="3">
    <location>
        <position position="47"/>
    </location>
</feature>